<gene>
    <name evidence="8" type="ORF">J5N97_011099</name>
</gene>
<sequence length="161" mass="17269">MDDHNMTQGQDMMNMTMPMNMNMSMGHEMSYMHMTFYWGKDSAILFSGWPGSSTGMYVLALVVVFVLAVILEWLGHCPVPGPHASHVASGLVRTALHTARVALAYIVMLALMSFNVGVLLVAVAGHGLGFLLFGSSVFRPPAAAPVTDVDRAKAGLPPMAC</sequence>
<keyword evidence="7" id="KW-0406">Ion transport</keyword>
<reference evidence="8" key="1">
    <citation type="submission" date="2021-03" db="EMBL/GenBank/DDBJ databases">
        <authorList>
            <person name="Li Z."/>
            <person name="Yang C."/>
        </authorList>
    </citation>
    <scope>NUCLEOTIDE SEQUENCE</scope>
    <source>
        <strain evidence="8">Dzin_1.0</strain>
        <tissue evidence="8">Leaf</tissue>
    </source>
</reference>
<comment type="similarity">
    <text evidence="1 7">Belongs to the copper transporter (Ctr) (TC 1.A.56) family. SLC31A subfamily.</text>
</comment>
<evidence type="ECO:0000256" key="1">
    <source>
        <dbReference type="ARBA" id="ARBA00006921"/>
    </source>
</evidence>
<evidence type="ECO:0000313" key="9">
    <source>
        <dbReference type="Proteomes" id="UP001085076"/>
    </source>
</evidence>
<reference evidence="8" key="2">
    <citation type="journal article" date="2022" name="Hortic Res">
        <title>The genome of Dioscorea zingiberensis sheds light on the biosynthesis, origin and evolution of the medicinally important diosgenin saponins.</title>
        <authorList>
            <person name="Li Y."/>
            <person name="Tan C."/>
            <person name="Li Z."/>
            <person name="Guo J."/>
            <person name="Li S."/>
            <person name="Chen X."/>
            <person name="Wang C."/>
            <person name="Dai X."/>
            <person name="Yang H."/>
            <person name="Song W."/>
            <person name="Hou L."/>
            <person name="Xu J."/>
            <person name="Tong Z."/>
            <person name="Xu A."/>
            <person name="Yuan X."/>
            <person name="Wang W."/>
            <person name="Yang Q."/>
            <person name="Chen L."/>
            <person name="Sun Z."/>
            <person name="Wang K."/>
            <person name="Pan B."/>
            <person name="Chen J."/>
            <person name="Bao Y."/>
            <person name="Liu F."/>
            <person name="Qi X."/>
            <person name="Gang D.R."/>
            <person name="Wen J."/>
            <person name="Li J."/>
        </authorList>
    </citation>
    <scope>NUCLEOTIDE SEQUENCE</scope>
    <source>
        <strain evidence="8">Dzin_1.0</strain>
    </source>
</reference>
<keyword evidence="6 7" id="KW-0472">Membrane</keyword>
<comment type="subcellular location">
    <subcellularLocation>
        <location evidence="7">Membrane</location>
        <topology evidence="7">Multi-pass membrane protein</topology>
    </subcellularLocation>
</comment>
<keyword evidence="4 7" id="KW-1133">Transmembrane helix</keyword>
<organism evidence="8 9">
    <name type="scientific">Dioscorea zingiberensis</name>
    <dbReference type="NCBI Taxonomy" id="325984"/>
    <lineage>
        <taxon>Eukaryota</taxon>
        <taxon>Viridiplantae</taxon>
        <taxon>Streptophyta</taxon>
        <taxon>Embryophyta</taxon>
        <taxon>Tracheophyta</taxon>
        <taxon>Spermatophyta</taxon>
        <taxon>Magnoliopsida</taxon>
        <taxon>Liliopsida</taxon>
        <taxon>Dioscoreales</taxon>
        <taxon>Dioscoreaceae</taxon>
        <taxon>Dioscorea</taxon>
    </lineage>
</organism>
<protein>
    <recommendedName>
        <fullName evidence="7">Copper transport protein</fullName>
    </recommendedName>
</protein>
<dbReference type="PANTHER" id="PTHR12483">
    <property type="entry name" value="SOLUTE CARRIER FAMILY 31 COPPER TRANSPORTERS"/>
    <property type="match status" value="1"/>
</dbReference>
<evidence type="ECO:0000256" key="4">
    <source>
        <dbReference type="ARBA" id="ARBA00022989"/>
    </source>
</evidence>
<evidence type="ECO:0000313" key="8">
    <source>
        <dbReference type="EMBL" id="KAJ0982844.1"/>
    </source>
</evidence>
<dbReference type="OrthoDB" id="73901at2759"/>
<evidence type="ECO:0000256" key="5">
    <source>
        <dbReference type="ARBA" id="ARBA00023008"/>
    </source>
</evidence>
<comment type="caution">
    <text evidence="8">The sequence shown here is derived from an EMBL/GenBank/DDBJ whole genome shotgun (WGS) entry which is preliminary data.</text>
</comment>
<dbReference type="InterPro" id="IPR007274">
    <property type="entry name" value="Cop_transporter"/>
</dbReference>
<dbReference type="EMBL" id="JAGGNH010000002">
    <property type="protein sequence ID" value="KAJ0982844.1"/>
    <property type="molecule type" value="Genomic_DNA"/>
</dbReference>
<dbReference type="GO" id="GO:0005886">
    <property type="term" value="C:plasma membrane"/>
    <property type="evidence" value="ECO:0007669"/>
    <property type="project" value="TreeGrafter"/>
</dbReference>
<dbReference type="PANTHER" id="PTHR12483:SF117">
    <property type="entry name" value="COPPER TRANSPORTER 3"/>
    <property type="match status" value="1"/>
</dbReference>
<proteinExistence type="inferred from homology"/>
<dbReference type="GO" id="GO:0005375">
    <property type="term" value="F:copper ion transmembrane transporter activity"/>
    <property type="evidence" value="ECO:0007669"/>
    <property type="project" value="UniProtKB-UniRule"/>
</dbReference>
<evidence type="ECO:0000256" key="6">
    <source>
        <dbReference type="ARBA" id="ARBA00023136"/>
    </source>
</evidence>
<name>A0A9D5D1G9_9LILI</name>
<evidence type="ECO:0000256" key="7">
    <source>
        <dbReference type="RuleBase" id="RU367022"/>
    </source>
</evidence>
<feature type="transmembrane region" description="Helical" evidence="7">
    <location>
        <begin position="103"/>
        <end position="133"/>
    </location>
</feature>
<dbReference type="Pfam" id="PF04145">
    <property type="entry name" value="Ctr"/>
    <property type="match status" value="2"/>
</dbReference>
<keyword evidence="7" id="KW-0813">Transport</keyword>
<dbReference type="Proteomes" id="UP001085076">
    <property type="component" value="Miscellaneous, Linkage group lg02"/>
</dbReference>
<keyword evidence="3 7" id="KW-0187">Copper transport</keyword>
<keyword evidence="5 7" id="KW-0186">Copper</keyword>
<evidence type="ECO:0000256" key="3">
    <source>
        <dbReference type="ARBA" id="ARBA00022796"/>
    </source>
</evidence>
<dbReference type="AlphaFoldDB" id="A0A9D5D1G9"/>
<evidence type="ECO:0000256" key="2">
    <source>
        <dbReference type="ARBA" id="ARBA00022692"/>
    </source>
</evidence>
<keyword evidence="9" id="KW-1185">Reference proteome</keyword>
<keyword evidence="2 7" id="KW-0812">Transmembrane</keyword>
<accession>A0A9D5D1G9</accession>